<reference evidence="1" key="1">
    <citation type="journal article" date="2021" name="Proc. Natl. Acad. Sci. U.S.A.">
        <title>A Catalog of Tens of Thousands of Viruses from Human Metagenomes Reveals Hidden Associations with Chronic Diseases.</title>
        <authorList>
            <person name="Tisza M.J."/>
            <person name="Buck C.B."/>
        </authorList>
    </citation>
    <scope>NUCLEOTIDE SEQUENCE</scope>
    <source>
        <strain evidence="1">CtIKM86</strain>
    </source>
</reference>
<evidence type="ECO:0000313" key="1">
    <source>
        <dbReference type="EMBL" id="DAF52287.1"/>
    </source>
</evidence>
<name>A0A8S5SNM2_9CAUD</name>
<sequence length="66" mass="7725">MEIRDADTGILPVLLKEAEHMAIGTIDWIYRNNQEEEHLTCEEMHNVKKSLQVLCLVHELKQAHKM</sequence>
<dbReference type="EMBL" id="BK032631">
    <property type="protein sequence ID" value="DAF52287.1"/>
    <property type="molecule type" value="Genomic_DNA"/>
</dbReference>
<organism evidence="1">
    <name type="scientific">Podoviridae sp. ctIKM86</name>
    <dbReference type="NCBI Taxonomy" id="2827729"/>
    <lineage>
        <taxon>Viruses</taxon>
        <taxon>Duplodnaviria</taxon>
        <taxon>Heunggongvirae</taxon>
        <taxon>Uroviricota</taxon>
        <taxon>Caudoviricetes</taxon>
    </lineage>
</organism>
<proteinExistence type="predicted"/>
<protein>
    <submittedName>
        <fullName evidence="1">Uncharacterized protein</fullName>
    </submittedName>
</protein>
<accession>A0A8S5SNM2</accession>